<dbReference type="CDD" id="cd00130">
    <property type="entry name" value="PAS"/>
    <property type="match status" value="1"/>
</dbReference>
<evidence type="ECO:0000313" key="12">
    <source>
        <dbReference type="Proteomes" id="UP001182908"/>
    </source>
</evidence>
<evidence type="ECO:0000256" key="4">
    <source>
        <dbReference type="ARBA" id="ARBA00022679"/>
    </source>
</evidence>
<dbReference type="InterPro" id="IPR035965">
    <property type="entry name" value="PAS-like_dom_sf"/>
</dbReference>
<dbReference type="InterPro" id="IPR000014">
    <property type="entry name" value="PAS"/>
</dbReference>
<evidence type="ECO:0000256" key="3">
    <source>
        <dbReference type="ARBA" id="ARBA00022553"/>
    </source>
</evidence>
<dbReference type="InterPro" id="IPR050736">
    <property type="entry name" value="Sensor_HK_Regulatory"/>
</dbReference>
<dbReference type="SUPFAM" id="SSF55874">
    <property type="entry name" value="ATPase domain of HSP90 chaperone/DNA topoisomerase II/histidine kinase"/>
    <property type="match status" value="1"/>
</dbReference>
<feature type="domain" description="PAS" evidence="9">
    <location>
        <begin position="47"/>
        <end position="122"/>
    </location>
</feature>
<evidence type="ECO:0000256" key="6">
    <source>
        <dbReference type="ARBA" id="ARBA00023012"/>
    </source>
</evidence>
<feature type="domain" description="Histidine kinase" evidence="8">
    <location>
        <begin position="334"/>
        <end position="553"/>
    </location>
</feature>
<feature type="coiled-coil region" evidence="7">
    <location>
        <begin position="1"/>
        <end position="28"/>
    </location>
</feature>
<feature type="domain" description="PAC" evidence="10">
    <location>
        <begin position="126"/>
        <end position="176"/>
    </location>
</feature>
<dbReference type="CDD" id="cd16922">
    <property type="entry name" value="HATPase_EvgS-ArcB-TorS-like"/>
    <property type="match status" value="1"/>
</dbReference>
<dbReference type="RefSeq" id="WP_309310456.1">
    <property type="nucleotide sequence ID" value="NZ_CP133592.1"/>
</dbReference>
<dbReference type="KEGG" id="mseb:RE474_11225"/>
<dbReference type="Pfam" id="PF00989">
    <property type="entry name" value="PAS"/>
    <property type="match status" value="1"/>
</dbReference>
<evidence type="ECO:0000256" key="1">
    <source>
        <dbReference type="ARBA" id="ARBA00000085"/>
    </source>
</evidence>
<dbReference type="NCBIfam" id="TIGR00229">
    <property type="entry name" value="sensory_box"/>
    <property type="match status" value="1"/>
</dbReference>
<dbReference type="AlphaFoldDB" id="A0AA51ULR4"/>
<comment type="catalytic activity">
    <reaction evidence="1">
        <text>ATP + protein L-histidine = ADP + protein N-phospho-L-histidine.</text>
        <dbReference type="EC" id="2.7.13.3"/>
    </reaction>
</comment>
<dbReference type="Gene3D" id="3.30.565.10">
    <property type="entry name" value="Histidine kinase-like ATPase, C-terminal domain"/>
    <property type="match status" value="1"/>
</dbReference>
<dbReference type="Pfam" id="PF00512">
    <property type="entry name" value="HisKA"/>
    <property type="match status" value="1"/>
</dbReference>
<keyword evidence="6" id="KW-0902">Two-component regulatory system</keyword>
<keyword evidence="4" id="KW-0808">Transferase</keyword>
<feature type="domain" description="PAS" evidence="9">
    <location>
        <begin position="177"/>
        <end position="249"/>
    </location>
</feature>
<organism evidence="11 12">
    <name type="scientific">Methanolobus sediminis</name>
    <dbReference type="NCBI Taxonomy" id="3072978"/>
    <lineage>
        <taxon>Archaea</taxon>
        <taxon>Methanobacteriati</taxon>
        <taxon>Methanobacteriota</taxon>
        <taxon>Stenosarchaea group</taxon>
        <taxon>Methanomicrobia</taxon>
        <taxon>Methanosarcinales</taxon>
        <taxon>Methanosarcinaceae</taxon>
        <taxon>Methanolobus</taxon>
    </lineage>
</organism>
<evidence type="ECO:0000259" key="8">
    <source>
        <dbReference type="PROSITE" id="PS50109"/>
    </source>
</evidence>
<keyword evidence="12" id="KW-1185">Reference proteome</keyword>
<dbReference type="PANTHER" id="PTHR43711:SF31">
    <property type="entry name" value="HISTIDINE KINASE"/>
    <property type="match status" value="1"/>
</dbReference>
<dbReference type="SUPFAM" id="SSF55785">
    <property type="entry name" value="PYP-like sensor domain (PAS domain)"/>
    <property type="match status" value="2"/>
</dbReference>
<keyword evidence="7" id="KW-0175">Coiled coil</keyword>
<dbReference type="PROSITE" id="PS50113">
    <property type="entry name" value="PAC"/>
    <property type="match status" value="1"/>
</dbReference>
<dbReference type="EC" id="2.7.13.3" evidence="2"/>
<dbReference type="PROSITE" id="PS50112">
    <property type="entry name" value="PAS"/>
    <property type="match status" value="2"/>
</dbReference>
<reference evidence="11 12" key="1">
    <citation type="submission" date="2023-08" db="EMBL/GenBank/DDBJ databases">
        <title>Methanolobus mangrovi sp. nov. and Methanolobus sediminis sp. nov, two novel methylotrophic methanogens isolated from mangrove sediments in China.</title>
        <authorList>
            <person name="Zhou J."/>
        </authorList>
    </citation>
    <scope>NUCLEOTIDE SEQUENCE [LARGE SCALE GENOMIC DNA]</scope>
    <source>
        <strain evidence="11 12">FTZ6</strain>
    </source>
</reference>
<dbReference type="Gene3D" id="3.30.450.20">
    <property type="entry name" value="PAS domain"/>
    <property type="match status" value="2"/>
</dbReference>
<gene>
    <name evidence="11" type="ORF">RE474_11225</name>
</gene>
<evidence type="ECO:0000256" key="5">
    <source>
        <dbReference type="ARBA" id="ARBA00022777"/>
    </source>
</evidence>
<keyword evidence="3" id="KW-0597">Phosphoprotein</keyword>
<accession>A0AA51ULR4</accession>
<dbReference type="Pfam" id="PF08447">
    <property type="entry name" value="PAS_3"/>
    <property type="match status" value="1"/>
</dbReference>
<dbReference type="InterPro" id="IPR000700">
    <property type="entry name" value="PAS-assoc_C"/>
</dbReference>
<dbReference type="SMART" id="SM00387">
    <property type="entry name" value="HATPase_c"/>
    <property type="match status" value="1"/>
</dbReference>
<dbReference type="PROSITE" id="PS50109">
    <property type="entry name" value="HIS_KIN"/>
    <property type="match status" value="1"/>
</dbReference>
<dbReference type="Gene3D" id="1.10.287.130">
    <property type="match status" value="1"/>
</dbReference>
<dbReference type="SUPFAM" id="SSF47384">
    <property type="entry name" value="Homodimeric domain of signal transducing histidine kinase"/>
    <property type="match status" value="1"/>
</dbReference>
<dbReference type="SMART" id="SM00388">
    <property type="entry name" value="HisKA"/>
    <property type="match status" value="1"/>
</dbReference>
<protein>
    <recommendedName>
        <fullName evidence="2">histidine kinase</fullName>
        <ecNumber evidence="2">2.7.13.3</ecNumber>
    </recommendedName>
</protein>
<dbReference type="FunFam" id="3.30.565.10:FF:000010">
    <property type="entry name" value="Sensor histidine kinase RcsC"/>
    <property type="match status" value="1"/>
</dbReference>
<dbReference type="InterPro" id="IPR003661">
    <property type="entry name" value="HisK_dim/P_dom"/>
</dbReference>
<dbReference type="Pfam" id="PF02518">
    <property type="entry name" value="HATPase_c"/>
    <property type="match status" value="1"/>
</dbReference>
<dbReference type="GO" id="GO:0006355">
    <property type="term" value="P:regulation of DNA-templated transcription"/>
    <property type="evidence" value="ECO:0007669"/>
    <property type="project" value="InterPro"/>
</dbReference>
<dbReference type="InterPro" id="IPR005467">
    <property type="entry name" value="His_kinase_dom"/>
</dbReference>
<dbReference type="InterPro" id="IPR013655">
    <property type="entry name" value="PAS_fold_3"/>
</dbReference>
<dbReference type="PRINTS" id="PR00344">
    <property type="entry name" value="BCTRLSENSOR"/>
</dbReference>
<dbReference type="InterPro" id="IPR003594">
    <property type="entry name" value="HATPase_dom"/>
</dbReference>
<dbReference type="InterPro" id="IPR013767">
    <property type="entry name" value="PAS_fold"/>
</dbReference>
<dbReference type="GeneID" id="84233296"/>
<evidence type="ECO:0000313" key="11">
    <source>
        <dbReference type="EMBL" id="WMW24646.1"/>
    </source>
</evidence>
<dbReference type="GO" id="GO:0000155">
    <property type="term" value="F:phosphorelay sensor kinase activity"/>
    <property type="evidence" value="ECO:0007669"/>
    <property type="project" value="InterPro"/>
</dbReference>
<keyword evidence="5 11" id="KW-0418">Kinase</keyword>
<dbReference type="SMART" id="SM00091">
    <property type="entry name" value="PAS"/>
    <property type="match status" value="2"/>
</dbReference>
<evidence type="ECO:0000256" key="7">
    <source>
        <dbReference type="SAM" id="Coils"/>
    </source>
</evidence>
<dbReference type="CDD" id="cd00082">
    <property type="entry name" value="HisKA"/>
    <property type="match status" value="1"/>
</dbReference>
<proteinExistence type="predicted"/>
<evidence type="ECO:0000256" key="2">
    <source>
        <dbReference type="ARBA" id="ARBA00012438"/>
    </source>
</evidence>
<dbReference type="InterPro" id="IPR036097">
    <property type="entry name" value="HisK_dim/P_sf"/>
</dbReference>
<name>A0AA51ULR4_9EURY</name>
<dbReference type="Proteomes" id="UP001182908">
    <property type="component" value="Chromosome"/>
</dbReference>
<evidence type="ECO:0000259" key="9">
    <source>
        <dbReference type="PROSITE" id="PS50112"/>
    </source>
</evidence>
<dbReference type="InterPro" id="IPR004358">
    <property type="entry name" value="Sig_transdc_His_kin-like_C"/>
</dbReference>
<dbReference type="EMBL" id="CP133592">
    <property type="protein sequence ID" value="WMW24646.1"/>
    <property type="molecule type" value="Genomic_DNA"/>
</dbReference>
<evidence type="ECO:0000259" key="10">
    <source>
        <dbReference type="PROSITE" id="PS50113"/>
    </source>
</evidence>
<dbReference type="PANTHER" id="PTHR43711">
    <property type="entry name" value="TWO-COMPONENT HISTIDINE KINASE"/>
    <property type="match status" value="1"/>
</dbReference>
<sequence>MRDADKSKEQLIQELQELRDKYEGTFDEHGSSYGTRNERINNNLIESEENYRQVVSSISSIIWKADVDKGEFTNVYISPVADDILGLEAGTIYNNWETFLSFIHPDDAATIYGKIINGIKNNILKINVEFRAKKADETKLWFYCTCSILKNNGTAQIFGNAVDITEHKRIEQELKNKRNELTQIVNNFPVPMFVINKEHEVTYWNKACEKATAISAETMIGTKDPWLAFYPKKRQVMADMIVDNNIESIMDFYEEKNLKNSFIEKGYEAEDFFPLLSKWLYFTAAPLKDIEGNTIGAIETLQDKTIEKQAEDALIAAKMLAENASRTKSEFLSNVSHELRTPLSLILGYSDLLLEENKLMDEQQVKFAGIIKSGGSMLLEMINSLIYIAEIEDGKMELEISDFSLPDMVYDIQKVARSIAIKKNIKLDFTLDPDIRTIYADKSKLKITFHHLITNAIKFTPEHGRIWVDIRHNHGNALFIDVKDNGIGISDNDKVKLFDTFVQVDGSPTRRYGGSGLGLALVKKLVEIHKGSIWLESEPGKGSTFHLVIPAQNEIIKRTNALLHPTVI</sequence>
<dbReference type="InterPro" id="IPR036890">
    <property type="entry name" value="HATPase_C_sf"/>
</dbReference>